<sequence>MINSPSQPGLEFTEEFLMLQGIYGVEYVQNDQPSKNQRRQEVRLIGGRAHGITNGAEFTLYESPRALWDGSAKPLGVMIARQEDISISSTALEPIGDYVHFEAPEAIAIQIKVVEAIAVLSDEGRPDHCRIEMVGKAEAQLEIIAADEGFTLNILDLYATEHGLGRLPQVIDRRNIAHLSHILRAIAQYHLQLSLVLPNPVILDGIVVQFFPLKEECGEDGRSHHEGENMFQNGIIELQVDERASSSARKITKKMKYGMNIRNHTYWDFHFACFYFDHVNFSITPLTDIPEHYQTPHPIKRGGSFEIGYGNSALPPLVFDGIPEGLNITLGFLKFHFFHFPHARHADSTAPFSGTLKIPVVQRRKLFK</sequence>
<dbReference type="OrthoDB" id="3223806at2759"/>
<keyword evidence="2" id="KW-1185">Reference proteome</keyword>
<dbReference type="AlphaFoldDB" id="A0A4Q2D9P1"/>
<gene>
    <name evidence="1" type="ORF">EST38_g9564</name>
</gene>
<evidence type="ECO:0000313" key="2">
    <source>
        <dbReference type="Proteomes" id="UP000290288"/>
    </source>
</evidence>
<name>A0A4Q2D9P1_9AGAR</name>
<evidence type="ECO:0000313" key="1">
    <source>
        <dbReference type="EMBL" id="RXW16297.1"/>
    </source>
</evidence>
<accession>A0A4Q2D9P1</accession>
<proteinExistence type="predicted"/>
<protein>
    <submittedName>
        <fullName evidence="1">Uncharacterized protein</fullName>
    </submittedName>
</protein>
<organism evidence="1 2">
    <name type="scientific">Candolleomyces aberdarensis</name>
    <dbReference type="NCBI Taxonomy" id="2316362"/>
    <lineage>
        <taxon>Eukaryota</taxon>
        <taxon>Fungi</taxon>
        <taxon>Dikarya</taxon>
        <taxon>Basidiomycota</taxon>
        <taxon>Agaricomycotina</taxon>
        <taxon>Agaricomycetes</taxon>
        <taxon>Agaricomycetidae</taxon>
        <taxon>Agaricales</taxon>
        <taxon>Agaricineae</taxon>
        <taxon>Psathyrellaceae</taxon>
        <taxon>Candolleomyces</taxon>
    </lineage>
</organism>
<dbReference type="EMBL" id="SDEE01000452">
    <property type="protein sequence ID" value="RXW16297.1"/>
    <property type="molecule type" value="Genomic_DNA"/>
</dbReference>
<reference evidence="1 2" key="1">
    <citation type="submission" date="2019-01" db="EMBL/GenBank/DDBJ databases">
        <title>Draft genome sequence of Psathyrella aberdarensis IHI B618.</title>
        <authorList>
            <person name="Buettner E."/>
            <person name="Kellner H."/>
        </authorList>
    </citation>
    <scope>NUCLEOTIDE SEQUENCE [LARGE SCALE GENOMIC DNA]</scope>
    <source>
        <strain evidence="1 2">IHI B618</strain>
    </source>
</reference>
<dbReference type="Proteomes" id="UP000290288">
    <property type="component" value="Unassembled WGS sequence"/>
</dbReference>
<comment type="caution">
    <text evidence="1">The sequence shown here is derived from an EMBL/GenBank/DDBJ whole genome shotgun (WGS) entry which is preliminary data.</text>
</comment>